<organism evidence="1 2">
    <name type="scientific">Streptococcus pasteurianus (strain ATCC 43144 / JCM 5346 / CCUG 46074 / CDC 1723-81)</name>
    <dbReference type="NCBI Taxonomy" id="981540"/>
    <lineage>
        <taxon>Bacteria</taxon>
        <taxon>Bacillati</taxon>
        <taxon>Bacillota</taxon>
        <taxon>Bacilli</taxon>
        <taxon>Lactobacillales</taxon>
        <taxon>Streptococcaceae</taxon>
        <taxon>Streptococcus</taxon>
    </lineage>
</organism>
<dbReference type="EMBL" id="AP012054">
    <property type="protein sequence ID" value="BAK31000.1"/>
    <property type="molecule type" value="Genomic_DNA"/>
</dbReference>
<proteinExistence type="predicted"/>
<dbReference type="GO" id="GO:0003677">
    <property type="term" value="F:DNA binding"/>
    <property type="evidence" value="ECO:0007669"/>
    <property type="project" value="InterPro"/>
</dbReference>
<dbReference type="AlphaFoldDB" id="F5X3Z1"/>
<gene>
    <name evidence="1" type="ordered locus">SGPB_2012</name>
</gene>
<evidence type="ECO:0000313" key="1">
    <source>
        <dbReference type="EMBL" id="BAK31000.1"/>
    </source>
</evidence>
<evidence type="ECO:0000313" key="2">
    <source>
        <dbReference type="Proteomes" id="UP000007946"/>
    </source>
</evidence>
<dbReference type="STRING" id="981540.SGPB_2012"/>
<protein>
    <submittedName>
        <fullName evidence="1">Putative transcriptional regulator</fullName>
    </submittedName>
</protein>
<dbReference type="Gene3D" id="1.10.260.40">
    <property type="entry name" value="lambda repressor-like DNA-binding domains"/>
    <property type="match status" value="1"/>
</dbReference>
<accession>F5X3Z1</accession>
<dbReference type="InterPro" id="IPR010982">
    <property type="entry name" value="Lambda_DNA-bd_dom_sf"/>
</dbReference>
<name>F5X3Z1_STRPX</name>
<dbReference type="HOGENOM" id="CLU_198239_1_0_9"/>
<reference evidence="1 2" key="1">
    <citation type="journal article" date="2011" name="PLoS ONE">
        <title>Sequencing and comparative genome analysis of two pathogenic Streptococcus gallolyticus subspecies: genome plasticity, adaptation and virulence.</title>
        <authorList>
            <person name="Lin I.-H."/>
            <person name="Liu T.-T."/>
            <person name="Teng Y.-T."/>
            <person name="Wu H.-L."/>
            <person name="Liu Y.-M."/>
            <person name="Wu K.-M."/>
            <person name="Chang C.-H."/>
            <person name="Hsu M.-T."/>
        </authorList>
    </citation>
    <scope>NUCLEOTIDE SEQUENCE [LARGE SCALE GENOMIC DNA]</scope>
    <source>
        <strain evidence="2">ATCC 43144 / JCM 5346 / CDC 1723-81</strain>
    </source>
</reference>
<sequence>MLLTKEHAEKVRMKRGRLDLSKAETAKRLGIVPNTLKKVETGDYDAPKEIYRRVMDWLLED</sequence>
<dbReference type="Proteomes" id="UP000007946">
    <property type="component" value="Chromosome"/>
</dbReference>
<dbReference type="KEGG" id="stb:SGPB_2012"/>
<dbReference type="RefSeq" id="WP_013852362.1">
    <property type="nucleotide sequence ID" value="NC_015600.1"/>
</dbReference>
<keyword evidence="2" id="KW-1185">Reference proteome</keyword>
<dbReference type="SUPFAM" id="SSF47413">
    <property type="entry name" value="lambda repressor-like DNA-binding domains"/>
    <property type="match status" value="1"/>
</dbReference>